<dbReference type="FunFam" id="3.40.50.12240:FF:000002">
    <property type="entry name" value="Flagellum-specific ATP synthase FliI"/>
    <property type="match status" value="1"/>
</dbReference>
<dbReference type="GO" id="GO:0046933">
    <property type="term" value="F:proton-transporting ATP synthase activity, rotational mechanism"/>
    <property type="evidence" value="ECO:0007669"/>
    <property type="project" value="TreeGrafter"/>
</dbReference>
<comment type="caution">
    <text evidence="13">The sequence shown here is derived from an EMBL/GenBank/DDBJ whole genome shotgun (WGS) entry which is preliminary data.</text>
</comment>
<evidence type="ECO:0000256" key="10">
    <source>
        <dbReference type="ARBA" id="ARBA00024382"/>
    </source>
</evidence>
<dbReference type="GO" id="GO:0005737">
    <property type="term" value="C:cytoplasm"/>
    <property type="evidence" value="ECO:0007669"/>
    <property type="project" value="UniProtKB-SubCell"/>
</dbReference>
<dbReference type="InterPro" id="IPR027417">
    <property type="entry name" value="P-loop_NTPase"/>
</dbReference>
<dbReference type="InterPro" id="IPR004100">
    <property type="entry name" value="ATPase_F1/V1/A1_a/bsu_N"/>
</dbReference>
<dbReference type="Pfam" id="PF00006">
    <property type="entry name" value="ATP-synt_ab"/>
    <property type="match status" value="1"/>
</dbReference>
<comment type="subcellular location">
    <subcellularLocation>
        <location evidence="1">Cytoplasm</location>
    </subcellularLocation>
</comment>
<keyword evidence="3" id="KW-0963">Cytoplasm</keyword>
<dbReference type="PANTHER" id="PTHR15184:SF9">
    <property type="entry name" value="SPI-1 TYPE 3 SECRETION SYSTEM ATPASE"/>
    <property type="match status" value="1"/>
</dbReference>
<evidence type="ECO:0000313" key="14">
    <source>
        <dbReference type="Proteomes" id="UP000180253"/>
    </source>
</evidence>
<dbReference type="EMBL" id="MNAN01000018">
    <property type="protein sequence ID" value="OHU97361.1"/>
    <property type="molecule type" value="Genomic_DNA"/>
</dbReference>
<keyword evidence="2" id="KW-0813">Transport</keyword>
<dbReference type="Gene3D" id="3.40.50.12240">
    <property type="match status" value="1"/>
</dbReference>
<dbReference type="GO" id="GO:0030254">
    <property type="term" value="P:protein secretion by the type III secretion system"/>
    <property type="evidence" value="ECO:0007669"/>
    <property type="project" value="InterPro"/>
</dbReference>
<dbReference type="GO" id="GO:0008564">
    <property type="term" value="F:protein-exporting ATPase activity"/>
    <property type="evidence" value="ECO:0007669"/>
    <property type="project" value="UniProtKB-EC"/>
</dbReference>
<dbReference type="GO" id="GO:0005524">
    <property type="term" value="F:ATP binding"/>
    <property type="evidence" value="ECO:0007669"/>
    <property type="project" value="UniProtKB-KW"/>
</dbReference>
<evidence type="ECO:0000256" key="11">
    <source>
        <dbReference type="ARBA" id="ARBA00034006"/>
    </source>
</evidence>
<dbReference type="AlphaFoldDB" id="A0A1S1NEZ5"/>
<sequence>MECQISKGFVITTIGVVVEASCPGACIGELCKIYPKSGQPEILCQVVGFREQSVLLLPFESLRGVTYGSKVISLGHSVTVPVGNGYLGRVVNAFGKAIDDAGEIHDVIDVEIQTQPINPLKRQPIEDVFDTGVTAIDTFLTLGLGQRVGLFAGSGVGKSSLLSDICKNRISDDKVNIVVLVGERGREVEEFVSRTLGSEGIKNSVVIAATAEESPLVRVQSVHYALALAEYFSYQGKDVLLTVDSMTRFAMALREIGLAIGEPPTLKGYTTSVFSAIPKVVERCGRFNGRGAITAIFTVLVENDDFNDPVVDTLRAILDGHIVLTRQLAERYHFPAIDILKSVSRLFGDLSTTEQRESLLKVRKAWLNYEDNKELLELGMVEGENSNAALIKRNYKTVCEFLQQDKGEHIERKTMLERLHALEIKDDKQP</sequence>
<accession>A0A1S1NEZ5</accession>
<evidence type="ECO:0000313" key="13">
    <source>
        <dbReference type="EMBL" id="OHU97361.1"/>
    </source>
</evidence>
<name>A0A1S1NEZ5_9GAMM</name>
<dbReference type="PROSITE" id="PS00152">
    <property type="entry name" value="ATPASE_ALPHA_BETA"/>
    <property type="match status" value="1"/>
</dbReference>
<evidence type="ECO:0000256" key="3">
    <source>
        <dbReference type="ARBA" id="ARBA00022490"/>
    </source>
</evidence>
<keyword evidence="4" id="KW-1003">Cell membrane</keyword>
<evidence type="ECO:0000256" key="9">
    <source>
        <dbReference type="ARBA" id="ARBA00024342"/>
    </source>
</evidence>
<keyword evidence="14" id="KW-1185">Reference proteome</keyword>
<dbReference type="GO" id="GO:0030257">
    <property type="term" value="C:type III protein secretion system complex"/>
    <property type="evidence" value="ECO:0007669"/>
    <property type="project" value="InterPro"/>
</dbReference>
<reference evidence="13 14" key="1">
    <citation type="submission" date="2016-10" db="EMBL/GenBank/DDBJ databases">
        <title>Pseudoalteromonas amylolytica sp. nov., isolated from the surface seawater.</title>
        <authorList>
            <person name="Wu Y.-H."/>
            <person name="Cheng H."/>
            <person name="Jin X.-B."/>
            <person name="Wang C.-S."/>
            <person name="Xu X.-W."/>
        </authorList>
    </citation>
    <scope>NUCLEOTIDE SEQUENCE [LARGE SCALE GENOMIC DNA]</scope>
    <source>
        <strain evidence="13 14">JCM 12483</strain>
    </source>
</reference>
<dbReference type="InterPro" id="IPR000194">
    <property type="entry name" value="ATPase_F1/V1/A1_a/bsu_nucl-bd"/>
</dbReference>
<dbReference type="SMART" id="SM00382">
    <property type="entry name" value="AAA"/>
    <property type="match status" value="1"/>
</dbReference>
<dbReference type="CDD" id="cd01136">
    <property type="entry name" value="ATPase_flagellum-secretory_path_III"/>
    <property type="match status" value="1"/>
</dbReference>
<organism evidence="13 14">
    <name type="scientific">Pseudoalteromonas byunsanensis</name>
    <dbReference type="NCBI Taxonomy" id="327939"/>
    <lineage>
        <taxon>Bacteria</taxon>
        <taxon>Pseudomonadati</taxon>
        <taxon>Pseudomonadota</taxon>
        <taxon>Gammaproteobacteria</taxon>
        <taxon>Alteromonadales</taxon>
        <taxon>Pseudoalteromonadaceae</taxon>
        <taxon>Pseudoalteromonas</taxon>
    </lineage>
</organism>
<dbReference type="GO" id="GO:0016887">
    <property type="term" value="F:ATP hydrolysis activity"/>
    <property type="evidence" value="ECO:0007669"/>
    <property type="project" value="InterPro"/>
</dbReference>
<dbReference type="EC" id="7.4.2.8" evidence="10"/>
<dbReference type="Pfam" id="PF02874">
    <property type="entry name" value="ATP-synt_ab_N"/>
    <property type="match status" value="1"/>
</dbReference>
<evidence type="ECO:0000256" key="6">
    <source>
        <dbReference type="ARBA" id="ARBA00022840"/>
    </source>
</evidence>
<comment type="similarity">
    <text evidence="9">Belongs to the ATPase alpha/beta chains family. T3SS ATPase subfamily.</text>
</comment>
<dbReference type="InterPro" id="IPR003593">
    <property type="entry name" value="AAA+_ATPase"/>
</dbReference>
<dbReference type="InterPro" id="IPR050053">
    <property type="entry name" value="ATPase_alpha/beta_chains"/>
</dbReference>
<dbReference type="Proteomes" id="UP000180253">
    <property type="component" value="Unassembled WGS sequence"/>
</dbReference>
<evidence type="ECO:0000256" key="8">
    <source>
        <dbReference type="ARBA" id="ARBA00022967"/>
    </source>
</evidence>
<evidence type="ECO:0000256" key="5">
    <source>
        <dbReference type="ARBA" id="ARBA00022741"/>
    </source>
</evidence>
<comment type="catalytic activity">
    <reaction evidence="11">
        <text>ATP + H2O + cellular proteinSide 1 = ADP + phosphate + cellular proteinSide 2.</text>
        <dbReference type="EC" id="7.4.2.8"/>
    </reaction>
</comment>
<dbReference type="Pfam" id="PF18269">
    <property type="entry name" value="T3SS_ATPase_C"/>
    <property type="match status" value="1"/>
</dbReference>
<proteinExistence type="inferred from homology"/>
<dbReference type="InterPro" id="IPR020003">
    <property type="entry name" value="ATPase_a/bsu_AS"/>
</dbReference>
<evidence type="ECO:0000256" key="2">
    <source>
        <dbReference type="ARBA" id="ARBA00022448"/>
    </source>
</evidence>
<dbReference type="STRING" id="327939.BIW53_03190"/>
<dbReference type="InterPro" id="IPR040627">
    <property type="entry name" value="T3SS_ATPase_C"/>
</dbReference>
<dbReference type="NCBIfam" id="TIGR01026">
    <property type="entry name" value="fliI_yscN"/>
    <property type="match status" value="1"/>
</dbReference>
<evidence type="ECO:0000256" key="1">
    <source>
        <dbReference type="ARBA" id="ARBA00004496"/>
    </source>
</evidence>
<protein>
    <recommendedName>
        <fullName evidence="10">protein-secreting ATPase</fullName>
        <ecNumber evidence="10">7.4.2.8</ecNumber>
    </recommendedName>
</protein>
<evidence type="ECO:0000256" key="4">
    <source>
        <dbReference type="ARBA" id="ARBA00022519"/>
    </source>
</evidence>
<keyword evidence="6" id="KW-0067">ATP-binding</keyword>
<keyword evidence="7" id="KW-0653">Protein transport</keyword>
<evidence type="ECO:0000259" key="12">
    <source>
        <dbReference type="SMART" id="SM00382"/>
    </source>
</evidence>
<dbReference type="InterPro" id="IPR005714">
    <property type="entry name" value="ATPase_T3SS_FliI/YscN"/>
</dbReference>
<dbReference type="PANTHER" id="PTHR15184">
    <property type="entry name" value="ATP SYNTHASE"/>
    <property type="match status" value="1"/>
</dbReference>
<keyword evidence="8" id="KW-1278">Translocase</keyword>
<keyword evidence="4" id="KW-0472">Membrane</keyword>
<dbReference type="SUPFAM" id="SSF52540">
    <property type="entry name" value="P-loop containing nucleoside triphosphate hydrolases"/>
    <property type="match status" value="1"/>
</dbReference>
<evidence type="ECO:0000256" key="7">
    <source>
        <dbReference type="ARBA" id="ARBA00022927"/>
    </source>
</evidence>
<feature type="domain" description="AAA+ ATPase" evidence="12">
    <location>
        <begin position="144"/>
        <end position="328"/>
    </location>
</feature>
<gene>
    <name evidence="13" type="ORF">BIW53_03190</name>
</gene>
<keyword evidence="5" id="KW-0547">Nucleotide-binding</keyword>
<keyword evidence="4" id="KW-0997">Cell inner membrane</keyword>